<dbReference type="EMBL" id="VAUP01000028">
    <property type="protein sequence ID" value="TLX42438.1"/>
    <property type="molecule type" value="Genomic_DNA"/>
</dbReference>
<protein>
    <submittedName>
        <fullName evidence="2">Uncharacterized protein</fullName>
    </submittedName>
</protein>
<gene>
    <name evidence="2" type="ORF">FBQ73_12340</name>
</gene>
<comment type="caution">
    <text evidence="2">The sequence shown here is derived from an EMBL/GenBank/DDBJ whole genome shotgun (WGS) entry which is preliminary data.</text>
</comment>
<dbReference type="AlphaFoldDB" id="A0A6C1KDT8"/>
<name>A0A6C1KDT8_XANAU</name>
<feature type="compositionally biased region" description="Basic residues" evidence="1">
    <location>
        <begin position="19"/>
        <end position="29"/>
    </location>
</feature>
<dbReference type="Proteomes" id="UP000305131">
    <property type="component" value="Unassembled WGS sequence"/>
</dbReference>
<reference evidence="2 3" key="1">
    <citation type="submission" date="2019-05" db="EMBL/GenBank/DDBJ databases">
        <authorList>
            <person name="Zhou X."/>
        </authorList>
    </citation>
    <scope>NUCLEOTIDE SEQUENCE [LARGE SCALE GENOMIC DNA]</scope>
    <source>
        <strain evidence="2 3">DSM 432</strain>
    </source>
</reference>
<accession>A0A6C1KDT8</accession>
<feature type="region of interest" description="Disordered" evidence="1">
    <location>
        <begin position="19"/>
        <end position="112"/>
    </location>
</feature>
<sequence length="112" mass="11379">MSGTNDRSERLAIALRANLSRRKAQARARRAGEAAPESTARRADKSESASAASHSGKVEDTGALDQPTDGQDQGPAAETPQSDANSGENPARGGSTALAARAAKIVPDGEPG</sequence>
<proteinExistence type="predicted"/>
<evidence type="ECO:0000313" key="2">
    <source>
        <dbReference type="EMBL" id="TLX42438.1"/>
    </source>
</evidence>
<evidence type="ECO:0000256" key="1">
    <source>
        <dbReference type="SAM" id="MobiDB-lite"/>
    </source>
</evidence>
<dbReference type="GeneID" id="95774244"/>
<evidence type="ECO:0000313" key="3">
    <source>
        <dbReference type="Proteomes" id="UP000305131"/>
    </source>
</evidence>
<organism evidence="2 3">
    <name type="scientific">Xanthobacter autotrophicus</name>
    <dbReference type="NCBI Taxonomy" id="280"/>
    <lineage>
        <taxon>Bacteria</taxon>
        <taxon>Pseudomonadati</taxon>
        <taxon>Pseudomonadota</taxon>
        <taxon>Alphaproteobacteria</taxon>
        <taxon>Hyphomicrobiales</taxon>
        <taxon>Xanthobacteraceae</taxon>
        <taxon>Xanthobacter</taxon>
    </lineage>
</organism>
<feature type="compositionally biased region" description="Polar residues" evidence="1">
    <location>
        <begin position="79"/>
        <end position="88"/>
    </location>
</feature>
<dbReference type="RefSeq" id="WP_138399805.1">
    <property type="nucleotide sequence ID" value="NZ_VAUP01000028.1"/>
</dbReference>